<comment type="caution">
    <text evidence="1">The sequence shown here is derived from an EMBL/GenBank/DDBJ whole genome shotgun (WGS) entry which is preliminary data.</text>
</comment>
<dbReference type="AlphaFoldDB" id="A0A841IV98"/>
<accession>A0A841IV98</accession>
<reference evidence="1 2" key="1">
    <citation type="submission" date="2020-08" db="EMBL/GenBank/DDBJ databases">
        <title>Genomic Encyclopedia of Type Strains, Phase III (KMG-III): the genomes of soil and plant-associated and newly described type strains.</title>
        <authorList>
            <person name="Whitman W."/>
        </authorList>
    </citation>
    <scope>NUCLEOTIDE SEQUENCE [LARGE SCALE GENOMIC DNA]</scope>
    <source>
        <strain evidence="1 2">CECT 8712</strain>
    </source>
</reference>
<proteinExistence type="predicted"/>
<organism evidence="1 2">
    <name type="scientific">Nocardiopsis algeriensis</name>
    <dbReference type="NCBI Taxonomy" id="1478215"/>
    <lineage>
        <taxon>Bacteria</taxon>
        <taxon>Bacillati</taxon>
        <taxon>Actinomycetota</taxon>
        <taxon>Actinomycetes</taxon>
        <taxon>Streptosporangiales</taxon>
        <taxon>Nocardiopsidaceae</taxon>
        <taxon>Nocardiopsis</taxon>
    </lineage>
</organism>
<keyword evidence="2" id="KW-1185">Reference proteome</keyword>
<name>A0A841IV98_9ACTN</name>
<protein>
    <submittedName>
        <fullName evidence="1">Uncharacterized protein</fullName>
    </submittedName>
</protein>
<sequence>MKLSEVYEAITESRPHDWKHIPLWAANTGAGFHQVWDKSEGENWELYFDRHTHQLVFQDNVALTIAWGIKYCDGMTPQFLEPYPSAEQAEVFFADVFWNGNLIHREPVYGFDSLEYVCLPAPKAVHARDEHGASSGVERYEVTPFQVSLVRLVHSAEHKGFDELFDRSGFVVTAS</sequence>
<evidence type="ECO:0000313" key="1">
    <source>
        <dbReference type="EMBL" id="MBB6122180.1"/>
    </source>
</evidence>
<dbReference type="Proteomes" id="UP000536604">
    <property type="component" value="Unassembled WGS sequence"/>
</dbReference>
<gene>
    <name evidence="1" type="ORF">FHS13_004169</name>
</gene>
<evidence type="ECO:0000313" key="2">
    <source>
        <dbReference type="Proteomes" id="UP000536604"/>
    </source>
</evidence>
<dbReference type="EMBL" id="JACHJO010000017">
    <property type="protein sequence ID" value="MBB6122180.1"/>
    <property type="molecule type" value="Genomic_DNA"/>
</dbReference>
<dbReference type="RefSeq" id="WP_184293620.1">
    <property type="nucleotide sequence ID" value="NZ_JACHJO010000017.1"/>
</dbReference>